<organism evidence="3 4">
    <name type="scientific">Meloidogyne javanica</name>
    <name type="common">Root-knot nematode worm</name>
    <dbReference type="NCBI Taxonomy" id="6303"/>
    <lineage>
        <taxon>Eukaryota</taxon>
        <taxon>Metazoa</taxon>
        <taxon>Ecdysozoa</taxon>
        <taxon>Nematoda</taxon>
        <taxon>Chromadorea</taxon>
        <taxon>Rhabditida</taxon>
        <taxon>Tylenchina</taxon>
        <taxon>Tylenchomorpha</taxon>
        <taxon>Tylenchoidea</taxon>
        <taxon>Meloidogynidae</taxon>
        <taxon>Meloidogyninae</taxon>
        <taxon>Meloidogyne</taxon>
        <taxon>Meloidogyne incognita group</taxon>
    </lineage>
</organism>
<dbReference type="Proteomes" id="UP000887561">
    <property type="component" value="Unplaced"/>
</dbReference>
<dbReference type="PANTHER" id="PTHR21512">
    <property type="entry name" value="TRAFFICKING PROTEIN PARTICLE COMPLEX SUBUNIT 9"/>
    <property type="match status" value="1"/>
</dbReference>
<dbReference type="WBParaSite" id="scaffold2930_cov242.g5681">
    <property type="protein sequence ID" value="scaffold2930_cov242.g5681"/>
    <property type="gene ID" value="scaffold2930_cov242.g5681"/>
</dbReference>
<dbReference type="GO" id="GO:0005802">
    <property type="term" value="C:trans-Golgi network"/>
    <property type="evidence" value="ECO:0007669"/>
    <property type="project" value="TreeGrafter"/>
</dbReference>
<feature type="compositionally biased region" description="Low complexity" evidence="1">
    <location>
        <begin position="10"/>
        <end position="21"/>
    </location>
</feature>
<evidence type="ECO:0000256" key="1">
    <source>
        <dbReference type="SAM" id="MobiDB-lite"/>
    </source>
</evidence>
<sequence length="921" mass="103814">MENLFPQRISVTTTTSSTSQQHHSRYRRSDDAAKISINQQSDTCESDNENDHDTSSSTFVGSKTFPLAEDQKEEGDKIGDSKQPDKQQQKLLNNLPLKNKNLQILSPLNSSTFPSPSGMSSAFKSSSVQNLSTNIPNLNINGKPTAGTPPTTTATISSKNPLINRNEIFEKFGQSLENYARYSFAVYIEYECMMRAVHLQVVNHQYVEVEAFLREQTCRFLDDKFVTFNNIMKSYICLATAEIYRKIGFKRKFAFFLRLAVFFRLYMENQSEAEYKKVYPYLNESLSGYKIDWRLLSNISTSKKNSLKTQFLTKLGSSETFSLQIKAVHEVFTVAMRAGFYDIATRHLCFMLEAFFDHLDKATSLALVEELTKLNYQNKKGQQNLLHDLEKPITLDSVPSVLLPPLQFTKFPIIKNISILPLAEHLSPSIHPSTSNQSRIFIYSPFQQTFKEDIIYWVVGCHCGISIQVENPLPIELIVDNLKLITEGCDFEPHYLRLNLPSCYGGGPCIDKTTKNLVKLMGIPRSTGTLKIVGYSCELLGCRNIRKFSQEEITTTSTLQSSKKFYSVRILPNLPLLRIETSLKRSPTLYENPNEAIAELCVFSGQSFPCKLTLYNSSSSVGIKRINIKIQQPQVAAGTKLLRIDDELKEFSNEFDFILNDLKAGERREIFVQIFGIDAATATPLDNNEAQKSGGNSTNKLGVEQKRLLMAELAFTYIADLETENQEEYIRFAKLPLAITIVPAVCVSNWQVLAGDGPFSRYVAIDLSNQTENEAQLTFGSSNKKTTIVVQPKEICRVPLLCPCCTQIKSISFHRVTKCASYIMQLQEIALLRSKIEKHLLNHLEVNWRIEQLNLNGQVPVGSLLSSVSFLRQMAMPTLTIALQIDNQTSPKTSTTTNNDFNVVQVGEIVCVSISIYFSIG</sequence>
<feature type="compositionally biased region" description="Basic and acidic residues" evidence="1">
    <location>
        <begin position="74"/>
        <end position="86"/>
    </location>
</feature>
<feature type="domain" description="Trs120/TRAPPC9 first Ig-like" evidence="2">
    <location>
        <begin position="406"/>
        <end position="548"/>
    </location>
</feature>
<dbReference type="InterPro" id="IPR013935">
    <property type="entry name" value="Trs120_TRAPPC9"/>
</dbReference>
<keyword evidence="3" id="KW-1185">Reference proteome</keyword>
<name>A0A915M7E9_MELJA</name>
<evidence type="ECO:0000313" key="4">
    <source>
        <dbReference type="WBParaSite" id="scaffold2930_cov242.g5681"/>
    </source>
</evidence>
<dbReference type="Pfam" id="PF26254">
    <property type="entry name" value="Ig_TRAPPC9-Trs120_1st"/>
    <property type="match status" value="1"/>
</dbReference>
<dbReference type="AlphaFoldDB" id="A0A915M7E9"/>
<dbReference type="PANTHER" id="PTHR21512:SF5">
    <property type="entry name" value="TRAFFICKING PROTEIN PARTICLE COMPLEX SUBUNIT 9"/>
    <property type="match status" value="1"/>
</dbReference>
<protein>
    <submittedName>
        <fullName evidence="4">Trafficking protein particle complex subunit 11</fullName>
    </submittedName>
</protein>
<proteinExistence type="predicted"/>
<evidence type="ECO:0000313" key="3">
    <source>
        <dbReference type="Proteomes" id="UP000887561"/>
    </source>
</evidence>
<dbReference type="InterPro" id="IPR058565">
    <property type="entry name" value="Ig_TRAPPC9_Trs120_1st"/>
</dbReference>
<accession>A0A915M7E9</accession>
<feature type="region of interest" description="Disordered" evidence="1">
    <location>
        <begin position="1"/>
        <end position="86"/>
    </location>
</feature>
<evidence type="ECO:0000259" key="2">
    <source>
        <dbReference type="Pfam" id="PF26254"/>
    </source>
</evidence>
<reference evidence="4" key="1">
    <citation type="submission" date="2022-11" db="UniProtKB">
        <authorList>
            <consortium name="WormBaseParasite"/>
        </authorList>
    </citation>
    <scope>IDENTIFICATION</scope>
</reference>